<organism evidence="2 3">
    <name type="scientific">Paramecium pentaurelia</name>
    <dbReference type="NCBI Taxonomy" id="43138"/>
    <lineage>
        <taxon>Eukaryota</taxon>
        <taxon>Sar</taxon>
        <taxon>Alveolata</taxon>
        <taxon>Ciliophora</taxon>
        <taxon>Intramacronucleata</taxon>
        <taxon>Oligohymenophorea</taxon>
        <taxon>Peniculida</taxon>
        <taxon>Parameciidae</taxon>
        <taxon>Paramecium</taxon>
    </lineage>
</organism>
<sequence>MSKTLRSKNIAPNIEFCNEMANNQKLLKAKKKTLSKLKAELGNMNIIMPMTNQKIVQRKIENLKTQLEKQQDTKQGVTNYGNLTNQNIQKQSPLLRLENLQQMRIKSGIRTTSDGDVVYVKQLKKNQNLSISKN</sequence>
<evidence type="ECO:0000256" key="1">
    <source>
        <dbReference type="SAM" id="Coils"/>
    </source>
</evidence>
<comment type="caution">
    <text evidence="2">The sequence shown here is derived from an EMBL/GenBank/DDBJ whole genome shotgun (WGS) entry which is preliminary data.</text>
</comment>
<reference evidence="2" key="1">
    <citation type="submission" date="2021-01" db="EMBL/GenBank/DDBJ databases">
        <authorList>
            <consortium name="Genoscope - CEA"/>
            <person name="William W."/>
        </authorList>
    </citation>
    <scope>NUCLEOTIDE SEQUENCE</scope>
</reference>
<name>A0A8S1TJX6_9CILI</name>
<evidence type="ECO:0000313" key="2">
    <source>
        <dbReference type="EMBL" id="CAD8152007.1"/>
    </source>
</evidence>
<dbReference type="EMBL" id="CAJJDO010000022">
    <property type="protein sequence ID" value="CAD8152007.1"/>
    <property type="molecule type" value="Genomic_DNA"/>
</dbReference>
<evidence type="ECO:0000313" key="3">
    <source>
        <dbReference type="Proteomes" id="UP000689195"/>
    </source>
</evidence>
<dbReference type="Proteomes" id="UP000689195">
    <property type="component" value="Unassembled WGS sequence"/>
</dbReference>
<accession>A0A8S1TJX6</accession>
<gene>
    <name evidence="2" type="ORF">PPENT_87.1.T0220232</name>
</gene>
<protein>
    <submittedName>
        <fullName evidence="2">Uncharacterized protein</fullName>
    </submittedName>
</protein>
<dbReference type="AlphaFoldDB" id="A0A8S1TJX6"/>
<keyword evidence="3" id="KW-1185">Reference proteome</keyword>
<proteinExistence type="predicted"/>
<keyword evidence="1" id="KW-0175">Coiled coil</keyword>
<feature type="coiled-coil region" evidence="1">
    <location>
        <begin position="20"/>
        <end position="73"/>
    </location>
</feature>